<dbReference type="GeneID" id="85013081"/>
<dbReference type="RefSeq" id="WP_025879742.1">
    <property type="nucleotide sequence ID" value="NZ_LR134384.1"/>
</dbReference>
<organism evidence="2 3">
    <name type="scientific">Segatella oris</name>
    <dbReference type="NCBI Taxonomy" id="28135"/>
    <lineage>
        <taxon>Bacteria</taxon>
        <taxon>Pseudomonadati</taxon>
        <taxon>Bacteroidota</taxon>
        <taxon>Bacteroidia</taxon>
        <taxon>Bacteroidales</taxon>
        <taxon>Prevotellaceae</taxon>
        <taxon>Segatella</taxon>
    </lineage>
</organism>
<sequence>MRKIATLLLGSMMFVAHAQQLVEGSTYYLPKTVVQFHILVEKTVYKPGELAIYSGKYLKMHDVETEPSTSYRIINMQVTSVGIPDTTQRHVAVIDKKHSIISLNRDDNGVLLAVNTEGSKPQPAQPFVSAPKPAPLNAHDYMNADILAAGSKPKMAELIASEIYEIRDSRNQLTRGEADNMPKDGEQLRIMMANLDKQERALMQTFIGTTEKDTTETVLTFIPEKEVNRQLLFRFSKKLGLVDVDDLGGRPFYISVEDLHSLPTLSLPDEGKKSKDVSGIYVNLPGKIRLSLFDGTRLFAKNELYAAQFGHTEALSGELFGKKMTTKIVLDPVTGNARKLEVVPLQ</sequence>
<accession>A0A448L8K2</accession>
<evidence type="ECO:0000313" key="2">
    <source>
        <dbReference type="EMBL" id="VEH16306.1"/>
    </source>
</evidence>
<evidence type="ECO:0000256" key="1">
    <source>
        <dbReference type="SAM" id="SignalP"/>
    </source>
</evidence>
<dbReference type="Pfam" id="PF16115">
    <property type="entry name" value="DUF4831"/>
    <property type="match status" value="1"/>
</dbReference>
<proteinExistence type="predicted"/>
<keyword evidence="1" id="KW-0732">Signal</keyword>
<protein>
    <recommendedName>
        <fullName evidence="4">DUF4831 domain-containing protein</fullName>
    </recommendedName>
</protein>
<dbReference type="AlphaFoldDB" id="A0A448L8K2"/>
<dbReference type="Proteomes" id="UP000274578">
    <property type="component" value="Chromosome 1"/>
</dbReference>
<evidence type="ECO:0000313" key="3">
    <source>
        <dbReference type="Proteomes" id="UP000274578"/>
    </source>
</evidence>
<reference evidence="2 3" key="1">
    <citation type="submission" date="2018-12" db="EMBL/GenBank/DDBJ databases">
        <authorList>
            <consortium name="Pathogen Informatics"/>
        </authorList>
    </citation>
    <scope>NUCLEOTIDE SEQUENCE [LARGE SCALE GENOMIC DNA]</scope>
    <source>
        <strain evidence="2 3">NCTC13071</strain>
    </source>
</reference>
<evidence type="ECO:0008006" key="4">
    <source>
        <dbReference type="Google" id="ProtNLM"/>
    </source>
</evidence>
<feature type="chain" id="PRO_5019272601" description="DUF4831 domain-containing protein" evidence="1">
    <location>
        <begin position="19"/>
        <end position="346"/>
    </location>
</feature>
<dbReference type="KEGG" id="poc:NCTC13071_02331"/>
<name>A0A448L8K2_9BACT</name>
<dbReference type="EMBL" id="LR134384">
    <property type="protein sequence ID" value="VEH16306.1"/>
    <property type="molecule type" value="Genomic_DNA"/>
</dbReference>
<feature type="signal peptide" evidence="1">
    <location>
        <begin position="1"/>
        <end position="18"/>
    </location>
</feature>
<dbReference type="InterPro" id="IPR032265">
    <property type="entry name" value="DUF4831"/>
</dbReference>
<gene>
    <name evidence="2" type="ORF">NCTC13071_02331</name>
</gene>